<evidence type="ECO:0000313" key="4">
    <source>
        <dbReference type="Proteomes" id="UP000516349"/>
    </source>
</evidence>
<dbReference type="AlphaFoldDB" id="A0A7H1NNM4"/>
<evidence type="ECO:0000256" key="1">
    <source>
        <dbReference type="ARBA" id="ARBA00007031"/>
    </source>
</evidence>
<proteinExistence type="inferred from homology"/>
<sequence length="155" mass="17803">MEKDQEIDKNKKILEMATTIISSYIANNSLKQEYLSALLTEVYQTLSKLTNQTPEVVKQQPAVTIKRSVFPDYIICLEDGKKLKMLKRHLKSAYGLTPDQYREKWRLSPDYPMVAPNYAQKRSTLAHKSGLGKKEQVSALSRRKQASKNIKGQRD</sequence>
<feature type="region of interest" description="Disordered" evidence="2">
    <location>
        <begin position="122"/>
        <end position="155"/>
    </location>
</feature>
<dbReference type="KEGG" id="ebla:JGUZn3_01180"/>
<dbReference type="GO" id="GO:0003677">
    <property type="term" value="F:DNA binding"/>
    <property type="evidence" value="ECO:0007669"/>
    <property type="project" value="InterPro"/>
</dbReference>
<dbReference type="Pfam" id="PF05443">
    <property type="entry name" value="ROS_MUCR"/>
    <property type="match status" value="1"/>
</dbReference>
<dbReference type="Gene3D" id="1.10.10.1550">
    <property type="entry name" value="ROS/MUCR transcriptional regulator protein"/>
    <property type="match status" value="1"/>
</dbReference>
<dbReference type="InterPro" id="IPR041920">
    <property type="entry name" value="ROS/MUCR_sf"/>
</dbReference>
<dbReference type="GO" id="GO:0008270">
    <property type="term" value="F:zinc ion binding"/>
    <property type="evidence" value="ECO:0007669"/>
    <property type="project" value="InterPro"/>
</dbReference>
<dbReference type="InterPro" id="IPR008807">
    <property type="entry name" value="ROS_MUCR"/>
</dbReference>
<accession>A0A7H1NNM4</accession>
<name>A0A7H1NNM4_9PROT</name>
<organism evidence="3 4">
    <name type="scientific">Entomobacter blattae</name>
    <dbReference type="NCBI Taxonomy" id="2762277"/>
    <lineage>
        <taxon>Bacteria</taxon>
        <taxon>Pseudomonadati</taxon>
        <taxon>Pseudomonadota</taxon>
        <taxon>Alphaproteobacteria</taxon>
        <taxon>Acetobacterales</taxon>
        <taxon>Acetobacteraceae</taxon>
        <taxon>Entomobacter</taxon>
    </lineage>
</organism>
<reference evidence="3 4" key="1">
    <citation type="submission" date="2020-08" db="EMBL/GenBank/DDBJ databases">
        <title>Complete genome sequence of Entomobacter blattae G55GP.</title>
        <authorList>
            <person name="Poehlein A."/>
            <person name="Guzman J."/>
            <person name="Daniel R."/>
            <person name="Vilcinskas A."/>
        </authorList>
    </citation>
    <scope>NUCLEOTIDE SEQUENCE [LARGE SCALE GENOMIC DNA]</scope>
    <source>
        <strain evidence="3 4">G55GP</strain>
    </source>
</reference>
<dbReference type="RefSeq" id="WP_203413869.1">
    <property type="nucleotide sequence ID" value="NZ_CP060244.1"/>
</dbReference>
<evidence type="ECO:0000313" key="3">
    <source>
        <dbReference type="EMBL" id="QNT77384.1"/>
    </source>
</evidence>
<dbReference type="EMBL" id="CP060244">
    <property type="protein sequence ID" value="QNT77384.1"/>
    <property type="molecule type" value="Genomic_DNA"/>
</dbReference>
<dbReference type="GO" id="GO:0006355">
    <property type="term" value="P:regulation of DNA-templated transcription"/>
    <property type="evidence" value="ECO:0007669"/>
    <property type="project" value="InterPro"/>
</dbReference>
<comment type="similarity">
    <text evidence="1">Belongs to the ros/MucR family.</text>
</comment>
<dbReference type="Proteomes" id="UP000516349">
    <property type="component" value="Chromosome"/>
</dbReference>
<gene>
    <name evidence="3" type="ORF">JGUZn3_01180</name>
</gene>
<keyword evidence="4" id="KW-1185">Reference proteome</keyword>
<evidence type="ECO:0000256" key="2">
    <source>
        <dbReference type="SAM" id="MobiDB-lite"/>
    </source>
</evidence>
<protein>
    <submittedName>
        <fullName evidence="3">ROS/MUCR transcriptional regulator protein</fullName>
    </submittedName>
</protein>